<protein>
    <recommendedName>
        <fullName evidence="2">Alpha/beta hydrolase fold-3 domain-containing protein</fullName>
    </recommendedName>
</protein>
<proteinExistence type="predicted"/>
<evidence type="ECO:0000313" key="4">
    <source>
        <dbReference type="Proteomes" id="UP001140453"/>
    </source>
</evidence>
<dbReference type="Proteomes" id="UP001140453">
    <property type="component" value="Unassembled WGS sequence"/>
</dbReference>
<keyword evidence="4" id="KW-1185">Reference proteome</keyword>
<organism evidence="3 4">
    <name type="scientific">Gnomoniopsis smithogilvyi</name>
    <dbReference type="NCBI Taxonomy" id="1191159"/>
    <lineage>
        <taxon>Eukaryota</taxon>
        <taxon>Fungi</taxon>
        <taxon>Dikarya</taxon>
        <taxon>Ascomycota</taxon>
        <taxon>Pezizomycotina</taxon>
        <taxon>Sordariomycetes</taxon>
        <taxon>Sordariomycetidae</taxon>
        <taxon>Diaporthales</taxon>
        <taxon>Gnomoniaceae</taxon>
        <taxon>Gnomoniopsis</taxon>
    </lineage>
</organism>
<dbReference type="Pfam" id="PF07859">
    <property type="entry name" value="Abhydrolase_3"/>
    <property type="match status" value="1"/>
</dbReference>
<feature type="domain" description="Alpha/beta hydrolase fold-3" evidence="2">
    <location>
        <begin position="98"/>
        <end position="295"/>
    </location>
</feature>
<dbReference type="GO" id="GO:0016787">
    <property type="term" value="F:hydrolase activity"/>
    <property type="evidence" value="ECO:0007669"/>
    <property type="project" value="UniProtKB-KW"/>
</dbReference>
<reference evidence="3" key="1">
    <citation type="submission" date="2022-10" db="EMBL/GenBank/DDBJ databases">
        <title>Tapping the CABI collections for fungal endophytes: first genome assemblies for Collariella, Neodidymelliopsis, Ascochyta clinopodiicola, Didymella pomorum, Didymosphaeria variabile, Neocosmospora piperis and Neocucurbitaria cava.</title>
        <authorList>
            <person name="Hill R."/>
        </authorList>
    </citation>
    <scope>NUCLEOTIDE SEQUENCE</scope>
    <source>
        <strain evidence="3">IMI 355082</strain>
    </source>
</reference>
<dbReference type="InterPro" id="IPR050300">
    <property type="entry name" value="GDXG_lipolytic_enzyme"/>
</dbReference>
<dbReference type="EMBL" id="JAPEVB010000003">
    <property type="protein sequence ID" value="KAJ4391825.1"/>
    <property type="molecule type" value="Genomic_DNA"/>
</dbReference>
<evidence type="ECO:0000313" key="3">
    <source>
        <dbReference type="EMBL" id="KAJ4391825.1"/>
    </source>
</evidence>
<accession>A0A9W8YVK8</accession>
<dbReference type="Gene3D" id="3.40.50.1820">
    <property type="entry name" value="alpha/beta hydrolase"/>
    <property type="match status" value="1"/>
</dbReference>
<evidence type="ECO:0000256" key="1">
    <source>
        <dbReference type="ARBA" id="ARBA00022801"/>
    </source>
</evidence>
<dbReference type="PANTHER" id="PTHR48081">
    <property type="entry name" value="AB HYDROLASE SUPERFAMILY PROTEIN C4A8.06C"/>
    <property type="match status" value="1"/>
</dbReference>
<dbReference type="InterPro" id="IPR029058">
    <property type="entry name" value="AB_hydrolase_fold"/>
</dbReference>
<evidence type="ECO:0000259" key="2">
    <source>
        <dbReference type="Pfam" id="PF07859"/>
    </source>
</evidence>
<gene>
    <name evidence="3" type="ORF">N0V93_005445</name>
</gene>
<dbReference type="AlphaFoldDB" id="A0A9W8YVK8"/>
<dbReference type="OrthoDB" id="408631at2759"/>
<name>A0A9W8YVK8_9PEZI</name>
<dbReference type="SUPFAM" id="SSF53474">
    <property type="entry name" value="alpha/beta-Hydrolases"/>
    <property type="match status" value="1"/>
</dbReference>
<sequence>MAPATGKDDAGIATDGDKRLKAAEPIHKRLLFGLATASIQNVVVGPAMTYRQLKQRVFPPETNPTLVKTFEVRPKLPVRIFFPKAYDRNSPRPLPLLLSIHGGGFVVGDPSDNDIWNSKFSEQHSALVIALNYAKAPANPFPGPRQDLEAQIAAIFADPELTPHIDPAKVGITGFSAGGSLTLTVSEIPAVREKVTAGIVPIYPVTDLSITPEVKAKTRRYKPKLGGSRGRDKDPLSGMAGLFDWSYIPVGQDLRDPLLSAFHANRSDLPKRMWIVGCELDMLGHEAWRAACKFAGKPVPSLDQPIGQEELAGGGKAGTLITTGDERFAFDVKDQNGEVKWLCVADAGHGFDMAAMMGAGKEDVEDGDLKRDALIQMTGEWLFGQ</sequence>
<dbReference type="PANTHER" id="PTHR48081:SF8">
    <property type="entry name" value="ALPHA_BETA HYDROLASE FOLD-3 DOMAIN-CONTAINING PROTEIN-RELATED"/>
    <property type="match status" value="1"/>
</dbReference>
<keyword evidence="1" id="KW-0378">Hydrolase</keyword>
<dbReference type="InterPro" id="IPR013094">
    <property type="entry name" value="AB_hydrolase_3"/>
</dbReference>
<comment type="caution">
    <text evidence="3">The sequence shown here is derived from an EMBL/GenBank/DDBJ whole genome shotgun (WGS) entry which is preliminary data.</text>
</comment>